<feature type="transmembrane region" description="Helical" evidence="10">
    <location>
        <begin position="18"/>
        <end position="36"/>
    </location>
</feature>
<proteinExistence type="inferred from homology"/>
<keyword evidence="5 10" id="KW-0812">Transmembrane</keyword>
<dbReference type="NCBIfam" id="NF002011">
    <property type="entry name" value="PRK00816.1"/>
    <property type="match status" value="1"/>
</dbReference>
<evidence type="ECO:0000256" key="6">
    <source>
        <dbReference type="ARBA" id="ARBA00022967"/>
    </source>
</evidence>
<comment type="function">
    <text evidence="10">Part of a membrane-bound complex that couples electron transfer with translocation of ions across the membrane.</text>
</comment>
<dbReference type="PANTHER" id="PTHR30578:SF0">
    <property type="entry name" value="ION-TRANSLOCATING OXIDOREDUCTASE COMPLEX SUBUNIT D"/>
    <property type="match status" value="1"/>
</dbReference>
<dbReference type="Pfam" id="PF03116">
    <property type="entry name" value="NQR2_RnfD_RnfE"/>
    <property type="match status" value="1"/>
</dbReference>
<keyword evidence="1 10" id="KW-0813">Transport</keyword>
<feature type="transmembrane region" description="Helical" evidence="10">
    <location>
        <begin position="207"/>
        <end position="225"/>
    </location>
</feature>
<evidence type="ECO:0000313" key="11">
    <source>
        <dbReference type="EMBL" id="EAT13509.1"/>
    </source>
</evidence>
<organism evidence="11 12">
    <name type="scientific">Bermanella marisrubri</name>
    <dbReference type="NCBI Taxonomy" id="207949"/>
    <lineage>
        <taxon>Bacteria</taxon>
        <taxon>Pseudomonadati</taxon>
        <taxon>Pseudomonadota</taxon>
        <taxon>Gammaproteobacteria</taxon>
        <taxon>Oceanospirillales</taxon>
        <taxon>Oceanospirillaceae</taxon>
        <taxon>Bermanella</taxon>
    </lineage>
</organism>
<keyword evidence="11" id="KW-0830">Ubiquinone</keyword>
<feature type="transmembrane region" description="Helical" evidence="10">
    <location>
        <begin position="232"/>
        <end position="249"/>
    </location>
</feature>
<evidence type="ECO:0000256" key="10">
    <source>
        <dbReference type="HAMAP-Rule" id="MF_00462"/>
    </source>
</evidence>
<gene>
    <name evidence="10" type="primary">rnfD</name>
    <name evidence="11" type="ORF">RED65_08964</name>
</gene>
<evidence type="ECO:0000256" key="4">
    <source>
        <dbReference type="ARBA" id="ARBA00022643"/>
    </source>
</evidence>
<dbReference type="OrthoDB" id="9776359at2"/>
<reference evidence="11 12" key="1">
    <citation type="submission" date="2006-03" db="EMBL/GenBank/DDBJ databases">
        <authorList>
            <person name="Pinhassi J."/>
            <person name="Pedros-Alio C."/>
            <person name="Ferriera S."/>
            <person name="Johnson J."/>
            <person name="Kravitz S."/>
            <person name="Halpern A."/>
            <person name="Remington K."/>
            <person name="Beeson K."/>
            <person name="Tran B."/>
            <person name="Rogers Y.-H."/>
            <person name="Friedman R."/>
            <person name="Venter J.C."/>
        </authorList>
    </citation>
    <scope>NUCLEOTIDE SEQUENCE [LARGE SCALE GENOMIC DNA]</scope>
    <source>
        <strain evidence="11 12">RED65</strain>
    </source>
</reference>
<dbReference type="AlphaFoldDB" id="Q1N6T3"/>
<evidence type="ECO:0000256" key="9">
    <source>
        <dbReference type="ARBA" id="ARBA00023136"/>
    </source>
</evidence>
<keyword evidence="12" id="KW-1185">Reference proteome</keyword>
<dbReference type="HAMAP" id="MF_00462">
    <property type="entry name" value="RsxD_RnfD"/>
    <property type="match status" value="1"/>
</dbReference>
<evidence type="ECO:0000256" key="7">
    <source>
        <dbReference type="ARBA" id="ARBA00022982"/>
    </source>
</evidence>
<sequence>MINISSPHTTRKGSTGSVMLQVLLALVPGIIALTWFFGPGHLIQIAIATTTAVAAEAAILKLRNKPVIFFLKDYTAVVTAFLLALALPPYLPYWVTIVAALSSIVFAKQLYGGLGQNPFNPAMVGYALVLVSFPVAMTTSWSGPTTLIDEGISFSQALQWIFAQRETFDAVAMATPLDVYKHEVASQTGAEILAQPLFSGASGDQLVLGWEWVSIAFLIGGLYLMWRRIFTWHIPGSMLLALFLCSVFFGWDDDLYVPTTLHMLAGATMLGAFFIATDPVSASTTPLGKIIFGAGIGILVFVIRTWGAYPDAVAFAVLLMNFAAPFIDQYTQPRTYGHKKAKRGLHPGDQ</sequence>
<dbReference type="EMBL" id="AAQH01000001">
    <property type="protein sequence ID" value="EAT13509.1"/>
    <property type="molecule type" value="Genomic_DNA"/>
</dbReference>
<comment type="cofactor">
    <cofactor evidence="10">
        <name>FMN</name>
        <dbReference type="ChEBI" id="CHEBI:58210"/>
    </cofactor>
</comment>
<comment type="similarity">
    <text evidence="10">Belongs to the NqrB/RnfD family.</text>
</comment>
<dbReference type="NCBIfam" id="TIGR01946">
    <property type="entry name" value="rnfD"/>
    <property type="match status" value="1"/>
</dbReference>
<comment type="caution">
    <text evidence="11">The sequence shown here is derived from an EMBL/GenBank/DDBJ whole genome shotgun (WGS) entry which is preliminary data.</text>
</comment>
<name>Q1N6T3_9GAMM</name>
<dbReference type="Proteomes" id="UP000004263">
    <property type="component" value="Unassembled WGS sequence"/>
</dbReference>
<evidence type="ECO:0000256" key="5">
    <source>
        <dbReference type="ARBA" id="ARBA00022692"/>
    </source>
</evidence>
<keyword evidence="10" id="KW-1003">Cell membrane</keyword>
<accession>Q1N6T3</accession>
<keyword evidence="4 10" id="KW-0288">FMN</keyword>
<feature type="transmembrane region" description="Helical" evidence="10">
    <location>
        <begin position="93"/>
        <end position="111"/>
    </location>
</feature>
<evidence type="ECO:0000256" key="8">
    <source>
        <dbReference type="ARBA" id="ARBA00022989"/>
    </source>
</evidence>
<keyword evidence="3 10" id="KW-0285">Flavoprotein</keyword>
<dbReference type="RefSeq" id="WP_007016930.1">
    <property type="nucleotide sequence ID" value="NZ_CH724113.1"/>
</dbReference>
<comment type="subunit">
    <text evidence="10">The complex is composed of six subunits: RnfA, RnfB, RnfC, RnfD, RnfE and RnfG.</text>
</comment>
<evidence type="ECO:0000256" key="1">
    <source>
        <dbReference type="ARBA" id="ARBA00022448"/>
    </source>
</evidence>
<feature type="transmembrane region" description="Helical" evidence="10">
    <location>
        <begin position="287"/>
        <end position="306"/>
    </location>
</feature>
<feature type="transmembrane region" description="Helical" evidence="10">
    <location>
        <begin position="67"/>
        <end position="87"/>
    </location>
</feature>
<keyword evidence="6 10" id="KW-1278">Translocase</keyword>
<dbReference type="InterPro" id="IPR011303">
    <property type="entry name" value="RnfD_bac"/>
</dbReference>
<feature type="transmembrane region" description="Helical" evidence="10">
    <location>
        <begin position="255"/>
        <end position="275"/>
    </location>
</feature>
<protein>
    <recommendedName>
        <fullName evidence="10">Ion-translocating oxidoreductase complex subunit D</fullName>
        <ecNumber evidence="10">7.-.-.-</ecNumber>
    </recommendedName>
    <alternativeName>
        <fullName evidence="10">Rnf electron transport complex subunit D</fullName>
    </alternativeName>
</protein>
<dbReference type="GO" id="GO:0005886">
    <property type="term" value="C:plasma membrane"/>
    <property type="evidence" value="ECO:0007669"/>
    <property type="project" value="UniProtKB-SubCell"/>
</dbReference>
<dbReference type="GO" id="GO:0022900">
    <property type="term" value="P:electron transport chain"/>
    <property type="evidence" value="ECO:0007669"/>
    <property type="project" value="UniProtKB-UniRule"/>
</dbReference>
<feature type="transmembrane region" description="Helical" evidence="10">
    <location>
        <begin position="42"/>
        <end position="60"/>
    </location>
</feature>
<dbReference type="STRING" id="207949.RED65_08964"/>
<dbReference type="InterPro" id="IPR004338">
    <property type="entry name" value="NqrB/RnfD"/>
</dbReference>
<keyword evidence="10" id="KW-0997">Cell inner membrane</keyword>
<dbReference type="PANTHER" id="PTHR30578">
    <property type="entry name" value="ELECTRON TRANSPORT COMPLEX PROTEIN RNFD"/>
    <property type="match status" value="1"/>
</dbReference>
<feature type="transmembrane region" description="Helical" evidence="10">
    <location>
        <begin position="123"/>
        <end position="141"/>
    </location>
</feature>
<keyword evidence="8 10" id="KW-1133">Transmembrane helix</keyword>
<comment type="subcellular location">
    <subcellularLocation>
        <location evidence="10">Cell inner membrane</location>
        <topology evidence="10">Multi-pass membrane protein</topology>
    </subcellularLocation>
</comment>
<dbReference type="EC" id="7.-.-.-" evidence="10"/>
<keyword evidence="9 10" id="KW-0472">Membrane</keyword>
<feature type="modified residue" description="FMN phosphoryl threonine" evidence="10">
    <location>
        <position position="175"/>
    </location>
</feature>
<evidence type="ECO:0000256" key="2">
    <source>
        <dbReference type="ARBA" id="ARBA00022553"/>
    </source>
</evidence>
<keyword evidence="7 10" id="KW-0249">Electron transport</keyword>
<evidence type="ECO:0000313" key="12">
    <source>
        <dbReference type="Proteomes" id="UP000004263"/>
    </source>
</evidence>
<keyword evidence="2 10" id="KW-0597">Phosphoprotein</keyword>
<evidence type="ECO:0000256" key="3">
    <source>
        <dbReference type="ARBA" id="ARBA00022630"/>
    </source>
</evidence>
<dbReference type="HOGENOM" id="CLU_042020_0_0_6"/>
<dbReference type="GO" id="GO:0055085">
    <property type="term" value="P:transmembrane transport"/>
    <property type="evidence" value="ECO:0007669"/>
    <property type="project" value="InterPro"/>
</dbReference>